<keyword evidence="3" id="KW-0378">Hydrolase</keyword>
<reference evidence="9" key="1">
    <citation type="submission" date="2016-04" db="UniProtKB">
        <authorList>
            <consortium name="WormBaseParasite"/>
        </authorList>
    </citation>
    <scope>IDENTIFICATION</scope>
</reference>
<keyword evidence="2" id="KW-0479">Metal-binding</keyword>
<dbReference type="SMART" id="SM00232">
    <property type="entry name" value="JAB_MPN"/>
    <property type="match status" value="1"/>
</dbReference>
<dbReference type="GO" id="GO:0008237">
    <property type="term" value="F:metallopeptidase activity"/>
    <property type="evidence" value="ECO:0007669"/>
    <property type="project" value="UniProtKB-KW"/>
</dbReference>
<keyword evidence="1" id="KW-0645">Protease</keyword>
<proteinExistence type="predicted"/>
<dbReference type="Pfam" id="PF01398">
    <property type="entry name" value="JAB"/>
    <property type="match status" value="1"/>
</dbReference>
<protein>
    <submittedName>
        <fullName evidence="9">MPN domain-containing protein</fullName>
    </submittedName>
</protein>
<feature type="domain" description="MPN" evidence="6">
    <location>
        <begin position="19"/>
        <end position="152"/>
    </location>
</feature>
<dbReference type="EMBL" id="UYYA01004462">
    <property type="protein sequence ID" value="VDM61973.1"/>
    <property type="molecule type" value="Genomic_DNA"/>
</dbReference>
<evidence type="ECO:0000256" key="5">
    <source>
        <dbReference type="ARBA" id="ARBA00023049"/>
    </source>
</evidence>
<name>A0A158PKQ3_ANGCS</name>
<dbReference type="WBParaSite" id="ACOC_0001038701-mRNA-1">
    <property type="protein sequence ID" value="ACOC_0001038701-mRNA-1"/>
    <property type="gene ID" value="ACOC_0001038701"/>
</dbReference>
<dbReference type="AlphaFoldDB" id="A0A158PKQ3"/>
<dbReference type="OrthoDB" id="605656at2759"/>
<keyword evidence="5" id="KW-0482">Metalloprotease</keyword>
<dbReference type="Gene3D" id="3.40.140.10">
    <property type="entry name" value="Cytidine Deaminase, domain 2"/>
    <property type="match status" value="1"/>
</dbReference>
<evidence type="ECO:0000313" key="9">
    <source>
        <dbReference type="WBParaSite" id="ACOC_0001038701-mRNA-1"/>
    </source>
</evidence>
<dbReference type="CDD" id="cd08069">
    <property type="entry name" value="MPN_RPN11_CSN5"/>
    <property type="match status" value="1"/>
</dbReference>
<evidence type="ECO:0000256" key="4">
    <source>
        <dbReference type="ARBA" id="ARBA00022833"/>
    </source>
</evidence>
<dbReference type="STRING" id="334426.A0A158PKQ3"/>
<reference evidence="7 8" key="2">
    <citation type="submission" date="2018-11" db="EMBL/GenBank/DDBJ databases">
        <authorList>
            <consortium name="Pathogen Informatics"/>
        </authorList>
    </citation>
    <scope>NUCLEOTIDE SEQUENCE [LARGE SCALE GENOMIC DNA]</scope>
    <source>
        <strain evidence="7 8">Costa Rica</strain>
    </source>
</reference>
<keyword evidence="4" id="KW-0862">Zinc</keyword>
<evidence type="ECO:0000256" key="3">
    <source>
        <dbReference type="ARBA" id="ARBA00022801"/>
    </source>
</evidence>
<dbReference type="GO" id="GO:0006508">
    <property type="term" value="P:proteolysis"/>
    <property type="evidence" value="ECO:0007669"/>
    <property type="project" value="UniProtKB-KW"/>
</dbReference>
<dbReference type="SUPFAM" id="SSF102712">
    <property type="entry name" value="JAB1/MPN domain"/>
    <property type="match status" value="1"/>
</dbReference>
<accession>A0A158PKQ3</accession>
<gene>
    <name evidence="7" type="ORF">ACOC_LOCUS10388</name>
</gene>
<dbReference type="PROSITE" id="PS50249">
    <property type="entry name" value="MPN"/>
    <property type="match status" value="1"/>
</dbReference>
<evidence type="ECO:0000256" key="2">
    <source>
        <dbReference type="ARBA" id="ARBA00022723"/>
    </source>
</evidence>
<evidence type="ECO:0000313" key="7">
    <source>
        <dbReference type="EMBL" id="VDM61973.1"/>
    </source>
</evidence>
<evidence type="ECO:0000256" key="1">
    <source>
        <dbReference type="ARBA" id="ARBA00022670"/>
    </source>
</evidence>
<dbReference type="Proteomes" id="UP000267027">
    <property type="component" value="Unassembled WGS sequence"/>
</dbReference>
<dbReference type="InterPro" id="IPR000555">
    <property type="entry name" value="JAMM/MPN+_dom"/>
</dbReference>
<evidence type="ECO:0000313" key="8">
    <source>
        <dbReference type="Proteomes" id="UP000267027"/>
    </source>
</evidence>
<dbReference type="FunFam" id="3.40.140.10:FF:000026">
    <property type="entry name" value="26S proteasome non-ATPase regulatory subunit 14"/>
    <property type="match status" value="1"/>
</dbReference>
<dbReference type="GO" id="GO:0046872">
    <property type="term" value="F:metal ion binding"/>
    <property type="evidence" value="ECO:0007669"/>
    <property type="project" value="UniProtKB-KW"/>
</dbReference>
<organism evidence="9">
    <name type="scientific">Angiostrongylus costaricensis</name>
    <name type="common">Nematode worm</name>
    <dbReference type="NCBI Taxonomy" id="334426"/>
    <lineage>
        <taxon>Eukaryota</taxon>
        <taxon>Metazoa</taxon>
        <taxon>Ecdysozoa</taxon>
        <taxon>Nematoda</taxon>
        <taxon>Chromadorea</taxon>
        <taxon>Rhabditida</taxon>
        <taxon>Rhabditina</taxon>
        <taxon>Rhabditomorpha</taxon>
        <taxon>Strongyloidea</taxon>
        <taxon>Metastrongylidae</taxon>
        <taxon>Angiostrongylus</taxon>
    </lineage>
</organism>
<dbReference type="InterPro" id="IPR050242">
    <property type="entry name" value="JAMM_MPN+_peptidase_M67A"/>
</dbReference>
<dbReference type="PANTHER" id="PTHR10410">
    <property type="entry name" value="EUKARYOTIC TRANSLATION INITIATION FACTOR 3 -RELATED"/>
    <property type="match status" value="1"/>
</dbReference>
<dbReference type="OMA" id="TWIDGMG"/>
<evidence type="ECO:0000259" key="6">
    <source>
        <dbReference type="PROSITE" id="PS50249"/>
    </source>
</evidence>
<sequence>MGAKEVSDDPTHPDTAETVHISALALLKMLRHARSGVPLEVMGLMLGTFVDDYTINVVDVFAMPQSGTSVTVESVDPVYQTRHLDLLKQTGRVEMVVGWYHSHPGFGCWLSSVDVSTQQSFEALHPRAIALVVMLDAFRSINPLAVNPRLCAPTAEARQTTSNMGHLVRPSLVSTVHGLGLRYYSLNCAYKLTTREQKMLSRLNQKTWLDGMVCFAFSIDDSDLERNALLVTMKYAPSQNINKFSSCEQANSDHIQEMLKLTNLFVKVSRFTPQRILFTNANNQELFKDLHSEKSANTNEQRVKRYGRLNAKQKLEQVRTCCHQVTNYCL</sequence>
<keyword evidence="8" id="KW-1185">Reference proteome</keyword>
<dbReference type="InterPro" id="IPR037518">
    <property type="entry name" value="MPN"/>
</dbReference>